<proteinExistence type="predicted"/>
<dbReference type="AlphaFoldDB" id="A0A2T9Y7S0"/>
<reference evidence="1 2" key="1">
    <citation type="journal article" date="2018" name="MBio">
        <title>Comparative Genomics Reveals the Core Gene Toolbox for the Fungus-Insect Symbiosis.</title>
        <authorList>
            <person name="Wang Y."/>
            <person name="Stata M."/>
            <person name="Wang W."/>
            <person name="Stajich J.E."/>
            <person name="White M.M."/>
            <person name="Moncalvo J.M."/>
        </authorList>
    </citation>
    <scope>NUCLEOTIDE SEQUENCE [LARGE SCALE GENOMIC DNA]</scope>
    <source>
        <strain evidence="1 2">AUS-77-4</strain>
    </source>
</reference>
<name>A0A2T9Y7S0_9FUNG</name>
<accession>A0A2T9Y7S0</accession>
<keyword evidence="2" id="KW-1185">Reference proteome</keyword>
<comment type="caution">
    <text evidence="1">The sequence shown here is derived from an EMBL/GenBank/DDBJ whole genome shotgun (WGS) entry which is preliminary data.</text>
</comment>
<protein>
    <submittedName>
        <fullName evidence="1">Uncharacterized protein</fullName>
    </submittedName>
</protein>
<dbReference type="PANTHER" id="PTHR37332">
    <property type="entry name" value="EXPRESSED PROTEIN"/>
    <property type="match status" value="1"/>
</dbReference>
<gene>
    <name evidence="1" type="ORF">BB559_005582</name>
</gene>
<evidence type="ECO:0000313" key="1">
    <source>
        <dbReference type="EMBL" id="PVU88400.1"/>
    </source>
</evidence>
<dbReference type="Proteomes" id="UP000245699">
    <property type="component" value="Unassembled WGS sequence"/>
</dbReference>
<dbReference type="OrthoDB" id="14339at2759"/>
<sequence>MTTMKSPSENALETTVHQIITKRIKTFQHLQFCFCNPVKTARARAINNAKTPIFKTQPYLGVMNFTPHQILQILSKPKLKRRAKLYYTFGVSIGNILLIENPLEFIKSLGILVEELDMHIEISNGNSVKRYFTKMLNPTDNTSDFPDQTEPKSYTYLELLNFPFEYDLVVVFDSFCTMAISCYQKLEELVSLPSFSQQVETFERIDNRFRLIIQTVLKEADENFRSIISSEFQSIDTLRKPKNEPNVQMNIPDHS</sequence>
<evidence type="ECO:0000313" key="2">
    <source>
        <dbReference type="Proteomes" id="UP000245699"/>
    </source>
</evidence>
<dbReference type="EMBL" id="MBFT01000630">
    <property type="protein sequence ID" value="PVU88400.1"/>
    <property type="molecule type" value="Genomic_DNA"/>
</dbReference>
<organism evidence="1 2">
    <name type="scientific">Furculomyces boomerangus</name>
    <dbReference type="NCBI Taxonomy" id="61424"/>
    <lineage>
        <taxon>Eukaryota</taxon>
        <taxon>Fungi</taxon>
        <taxon>Fungi incertae sedis</taxon>
        <taxon>Zoopagomycota</taxon>
        <taxon>Kickxellomycotina</taxon>
        <taxon>Harpellomycetes</taxon>
        <taxon>Harpellales</taxon>
        <taxon>Harpellaceae</taxon>
        <taxon>Furculomyces</taxon>
    </lineage>
</organism>
<dbReference type="PANTHER" id="PTHR37332:SF1">
    <property type="entry name" value="ELMO DOMAIN-CONTAINING PROTEIN"/>
    <property type="match status" value="1"/>
</dbReference>